<keyword evidence="2 4" id="KW-0238">DNA-binding</keyword>
<evidence type="ECO:0000256" key="3">
    <source>
        <dbReference type="ARBA" id="ARBA00023163"/>
    </source>
</evidence>
<feature type="DNA-binding region" description="H-T-H motif" evidence="4">
    <location>
        <begin position="16"/>
        <end position="35"/>
    </location>
</feature>
<evidence type="ECO:0000256" key="2">
    <source>
        <dbReference type="ARBA" id="ARBA00023125"/>
    </source>
</evidence>
<dbReference type="InterPro" id="IPR001647">
    <property type="entry name" value="HTH_TetR"/>
</dbReference>
<name>A0A371PAQ7_9ACTN</name>
<feature type="domain" description="HTH tetR-type" evidence="5">
    <location>
        <begin position="1"/>
        <end position="53"/>
    </location>
</feature>
<dbReference type="Pfam" id="PF17754">
    <property type="entry name" value="TetR_C_14"/>
    <property type="match status" value="1"/>
</dbReference>
<dbReference type="InterPro" id="IPR009057">
    <property type="entry name" value="Homeodomain-like_sf"/>
</dbReference>
<keyword evidence="1" id="KW-0805">Transcription regulation</keyword>
<dbReference type="Gene3D" id="1.10.357.10">
    <property type="entry name" value="Tetracycline Repressor, domain 2"/>
    <property type="match status" value="1"/>
</dbReference>
<dbReference type="Proteomes" id="UP000265581">
    <property type="component" value="Unassembled WGS sequence"/>
</dbReference>
<dbReference type="PROSITE" id="PS50977">
    <property type="entry name" value="HTH_TETR_2"/>
    <property type="match status" value="1"/>
</dbReference>
<dbReference type="InterPro" id="IPR050109">
    <property type="entry name" value="HTH-type_TetR-like_transc_reg"/>
</dbReference>
<evidence type="ECO:0000259" key="5">
    <source>
        <dbReference type="PROSITE" id="PS50977"/>
    </source>
</evidence>
<comment type="caution">
    <text evidence="6">The sequence shown here is derived from an EMBL/GenBank/DDBJ whole genome shotgun (WGS) entry which is preliminary data.</text>
</comment>
<dbReference type="PANTHER" id="PTHR30055:SF238">
    <property type="entry name" value="MYCOFACTOCIN BIOSYNTHESIS TRANSCRIPTIONAL REGULATOR MFTR-RELATED"/>
    <property type="match status" value="1"/>
</dbReference>
<dbReference type="SUPFAM" id="SSF46689">
    <property type="entry name" value="Homeodomain-like"/>
    <property type="match status" value="1"/>
</dbReference>
<dbReference type="Pfam" id="PF00440">
    <property type="entry name" value="TetR_N"/>
    <property type="match status" value="1"/>
</dbReference>
<keyword evidence="7" id="KW-1185">Reference proteome</keyword>
<dbReference type="EMBL" id="QUBR01000001">
    <property type="protein sequence ID" value="REK72987.1"/>
    <property type="molecule type" value="Genomic_DNA"/>
</dbReference>
<gene>
    <name evidence="6" type="ORF">DX116_05195</name>
</gene>
<accession>A0A371PAQ7</accession>
<evidence type="ECO:0000256" key="4">
    <source>
        <dbReference type="PROSITE-ProRule" id="PRU00335"/>
    </source>
</evidence>
<evidence type="ECO:0000313" key="6">
    <source>
        <dbReference type="EMBL" id="REK72987.1"/>
    </source>
</evidence>
<organism evidence="6 7">
    <name type="scientific">Aeromicrobium endophyticum</name>
    <dbReference type="NCBI Taxonomy" id="2292704"/>
    <lineage>
        <taxon>Bacteria</taxon>
        <taxon>Bacillati</taxon>
        <taxon>Actinomycetota</taxon>
        <taxon>Actinomycetes</taxon>
        <taxon>Propionibacteriales</taxon>
        <taxon>Nocardioidaceae</taxon>
        <taxon>Aeromicrobium</taxon>
    </lineage>
</organism>
<dbReference type="GO" id="GO:0000976">
    <property type="term" value="F:transcription cis-regulatory region binding"/>
    <property type="evidence" value="ECO:0007669"/>
    <property type="project" value="TreeGrafter"/>
</dbReference>
<dbReference type="PANTHER" id="PTHR30055">
    <property type="entry name" value="HTH-TYPE TRANSCRIPTIONAL REGULATOR RUTR"/>
    <property type="match status" value="1"/>
</dbReference>
<reference evidence="6 7" key="1">
    <citation type="submission" date="2018-08" db="EMBL/GenBank/DDBJ databases">
        <title>Aeromicrobium sp. M2KJ-4, whole genome shotgun sequence.</title>
        <authorList>
            <person name="Tuo L."/>
        </authorList>
    </citation>
    <scope>NUCLEOTIDE SEQUENCE [LARGE SCALE GENOMIC DNA]</scope>
    <source>
        <strain evidence="6 7">M2KJ-4</strain>
    </source>
</reference>
<sequence>MAARELFVEQGFDRTTVADIAARAGLTERTFFRHYADKREVLFAGDWLAARMTEDVAEAPADLTPIEIVTRAVENACDGITSSPDWSRDRARIIADHPELQERELAKMGMLAGVLAGGLRERGVPDVTATLAAELGVLAFRLAYERWAGGRRSTRMAPLVRVVLAEIEGVAGGA</sequence>
<keyword evidence="3" id="KW-0804">Transcription</keyword>
<dbReference type="AlphaFoldDB" id="A0A371PAQ7"/>
<proteinExistence type="predicted"/>
<evidence type="ECO:0000313" key="7">
    <source>
        <dbReference type="Proteomes" id="UP000265581"/>
    </source>
</evidence>
<protein>
    <submittedName>
        <fullName evidence="6">TetR family transcriptional regulator</fullName>
    </submittedName>
</protein>
<evidence type="ECO:0000256" key="1">
    <source>
        <dbReference type="ARBA" id="ARBA00023015"/>
    </source>
</evidence>
<dbReference type="InterPro" id="IPR041347">
    <property type="entry name" value="MftR_C"/>
</dbReference>
<dbReference type="GO" id="GO:0003700">
    <property type="term" value="F:DNA-binding transcription factor activity"/>
    <property type="evidence" value="ECO:0007669"/>
    <property type="project" value="TreeGrafter"/>
</dbReference>